<feature type="compositionally biased region" description="Acidic residues" evidence="1">
    <location>
        <begin position="71"/>
        <end position="85"/>
    </location>
</feature>
<dbReference type="EMBL" id="JBHMDO010000032">
    <property type="protein sequence ID" value="MFB9328025.1"/>
    <property type="molecule type" value="Genomic_DNA"/>
</dbReference>
<evidence type="ECO:0000313" key="2">
    <source>
        <dbReference type="EMBL" id="MFB9328025.1"/>
    </source>
</evidence>
<reference evidence="2 3" key="1">
    <citation type="submission" date="2024-09" db="EMBL/GenBank/DDBJ databases">
        <authorList>
            <person name="Sun Q."/>
            <person name="Mori K."/>
        </authorList>
    </citation>
    <scope>NUCLEOTIDE SEQUENCE [LARGE SCALE GENOMIC DNA]</scope>
    <source>
        <strain evidence="2 3">TISTR 2452</strain>
    </source>
</reference>
<evidence type="ECO:0000313" key="3">
    <source>
        <dbReference type="Proteomes" id="UP001589747"/>
    </source>
</evidence>
<feature type="region of interest" description="Disordered" evidence="1">
    <location>
        <begin position="1"/>
        <end position="41"/>
    </location>
</feature>
<name>A0ABV5KS29_9BACL</name>
<feature type="region of interest" description="Disordered" evidence="1">
    <location>
        <begin position="66"/>
        <end position="90"/>
    </location>
</feature>
<gene>
    <name evidence="2" type="ORF">ACFFSY_19030</name>
</gene>
<feature type="compositionally biased region" description="Polar residues" evidence="1">
    <location>
        <begin position="29"/>
        <end position="41"/>
    </location>
</feature>
<evidence type="ECO:0000256" key="1">
    <source>
        <dbReference type="SAM" id="MobiDB-lite"/>
    </source>
</evidence>
<sequence>MMSSQAFHQRSDVPPRPSDRFSGKIESSGFHSRSTLSQPECESINQVISGELKTVEAMIQAFELHDIPANNDEDNCVEKDGESDDDKPIRTRRPRLNHWVNEPWELLLVGGQTRAKLRHKTNLSSTLMTKKPASDQRKYTI</sequence>
<protein>
    <submittedName>
        <fullName evidence="2">Uncharacterized protein</fullName>
    </submittedName>
</protein>
<dbReference type="Proteomes" id="UP001589747">
    <property type="component" value="Unassembled WGS sequence"/>
</dbReference>
<proteinExistence type="predicted"/>
<dbReference type="RefSeq" id="WP_377496938.1">
    <property type="nucleotide sequence ID" value="NZ_JBHMDO010000032.1"/>
</dbReference>
<organism evidence="2 3">
    <name type="scientific">Paenibacillus aurantiacus</name>
    <dbReference type="NCBI Taxonomy" id="1936118"/>
    <lineage>
        <taxon>Bacteria</taxon>
        <taxon>Bacillati</taxon>
        <taxon>Bacillota</taxon>
        <taxon>Bacilli</taxon>
        <taxon>Bacillales</taxon>
        <taxon>Paenibacillaceae</taxon>
        <taxon>Paenibacillus</taxon>
    </lineage>
</organism>
<accession>A0ABV5KS29</accession>
<keyword evidence="3" id="KW-1185">Reference proteome</keyword>
<comment type="caution">
    <text evidence="2">The sequence shown here is derived from an EMBL/GenBank/DDBJ whole genome shotgun (WGS) entry which is preliminary data.</text>
</comment>
<feature type="compositionally biased region" description="Basic and acidic residues" evidence="1">
    <location>
        <begin position="9"/>
        <end position="23"/>
    </location>
</feature>